<evidence type="ECO:0000256" key="5">
    <source>
        <dbReference type="SAM" id="MobiDB-lite"/>
    </source>
</evidence>
<evidence type="ECO:0000313" key="8">
    <source>
        <dbReference type="RefSeq" id="XP_006821103.1"/>
    </source>
</evidence>
<keyword evidence="3 6" id="KW-1133">Transmembrane helix</keyword>
<reference evidence="8" key="1">
    <citation type="submission" date="2025-08" db="UniProtKB">
        <authorList>
            <consortium name="RefSeq"/>
        </authorList>
    </citation>
    <scope>IDENTIFICATION</scope>
    <source>
        <tissue evidence="8">Testes</tissue>
    </source>
</reference>
<dbReference type="PANTHER" id="PTHR12988:SF6">
    <property type="entry name" value="SPHINGOMYELIN PHOSPHODIESTERASE 4"/>
    <property type="match status" value="1"/>
</dbReference>
<dbReference type="GeneID" id="102803579"/>
<keyword evidence="2 6" id="KW-0812">Transmembrane</keyword>
<feature type="compositionally biased region" description="Low complexity" evidence="5">
    <location>
        <begin position="641"/>
        <end position="655"/>
    </location>
</feature>
<keyword evidence="7" id="KW-1185">Reference proteome</keyword>
<dbReference type="InterPro" id="IPR024129">
    <property type="entry name" value="Sphingomy_SMPD4"/>
</dbReference>
<feature type="region of interest" description="Disordered" evidence="5">
    <location>
        <begin position="640"/>
        <end position="669"/>
    </location>
</feature>
<gene>
    <name evidence="8" type="primary">LOC102803579</name>
</gene>
<evidence type="ECO:0000256" key="4">
    <source>
        <dbReference type="ARBA" id="ARBA00023136"/>
    </source>
</evidence>
<evidence type="ECO:0000256" key="1">
    <source>
        <dbReference type="ARBA" id="ARBA00004167"/>
    </source>
</evidence>
<sequence length="839" mass="95452">MAAITDRNLSISSRFQLALSKALKQRCEEFTIIINESSTRDLHTIFPLLLESIFGFNNSPGWGLKTLHKQAQALDFFSLRMFLAPNGPLMSMVYKLQSDNYLRYEFLVSCLPAPSRHAIQSGVIPVLYSNKVSYQTQGRPSNVISLNAFEYFMFHFAYFIVYPKNKHLSNWSNPSDCLYPSVLEDYLNYFLPADNKNVSSLGNNSISSPSHQSPLHSPYSSRQSPSVHTPHSGYSQRAHHLTHSPAFSGLLRGSSNIHSRTPVNQTTMATDATTHETWRSETFSLILAEFWLNQNSLDTRDRSLSQQVTENFMPSQDHVRVVRMLVKHLHFFANSLRSSPISSPYQQHIETPLEDLKRSVIPHIFQKKLYAFLRHGFDKWPLDASFRLMLESWLSFIQPWRYTEERKTLNVSGDNKEAKDKAVSDQWEEFIIDNLLFYTTLFIDFLPRAFRQDLSASKNAYMLFRVCKVYGQSGLSEMIEEAEGLLYEQTTLGVGRHIGNPMGRPPSAGGSYLSSPRPPSCAVLRLQLAELEGQGFMYKPLFSEELQVLIEQLLGKILHAQSTLKLLGKPDQGQSNGGGLLSFLGFSSLMDYNSHSAFGSYTNDIGYDDTNHPTDIKKVESHLQQSLTYLRNIFKVEAPKSSDSSVSWGPSSSSSTNQLQNDRPDMPDMVDGHLSPLGRYQLMNGLKKFEIVYHGDPDLQPIRSFENPALVRFLYRVSSHINKQFGDKIEEMCQRSDLVGQLSKEFFSPPAVSPWQPTHSTQKCSPKSEQEALAMKPRLSLRFMASYQNIGYVLAFFMMCYVYNISFVMGIFLLLIFALFYELLKVTFLSPASSKQKRH</sequence>
<feature type="compositionally biased region" description="Polar residues" evidence="5">
    <location>
        <begin position="222"/>
        <end position="235"/>
    </location>
</feature>
<organism evidence="7 8">
    <name type="scientific">Saccoglossus kowalevskii</name>
    <name type="common">Acorn worm</name>
    <dbReference type="NCBI Taxonomy" id="10224"/>
    <lineage>
        <taxon>Eukaryota</taxon>
        <taxon>Metazoa</taxon>
        <taxon>Hemichordata</taxon>
        <taxon>Enteropneusta</taxon>
        <taxon>Harrimaniidae</taxon>
        <taxon>Saccoglossus</taxon>
    </lineage>
</organism>
<proteinExistence type="predicted"/>
<dbReference type="PANTHER" id="PTHR12988">
    <property type="entry name" value="SPHINGOMYELIN PHOSPHODIESTERASE 4"/>
    <property type="match status" value="1"/>
</dbReference>
<evidence type="ECO:0000256" key="2">
    <source>
        <dbReference type="ARBA" id="ARBA00022692"/>
    </source>
</evidence>
<accession>A0ABM0MM62</accession>
<feature type="region of interest" description="Disordered" evidence="5">
    <location>
        <begin position="202"/>
        <end position="238"/>
    </location>
</feature>
<dbReference type="Proteomes" id="UP000694865">
    <property type="component" value="Unplaced"/>
</dbReference>
<keyword evidence="4 6" id="KW-0472">Membrane</keyword>
<evidence type="ECO:0000256" key="6">
    <source>
        <dbReference type="SAM" id="Phobius"/>
    </source>
</evidence>
<feature type="transmembrane region" description="Helical" evidence="6">
    <location>
        <begin position="790"/>
        <end position="821"/>
    </location>
</feature>
<feature type="compositionally biased region" description="Low complexity" evidence="5">
    <location>
        <begin position="202"/>
        <end position="221"/>
    </location>
</feature>
<comment type="subcellular location">
    <subcellularLocation>
        <location evidence="1">Membrane</location>
        <topology evidence="1">Single-pass membrane protein</topology>
    </subcellularLocation>
</comment>
<evidence type="ECO:0000313" key="7">
    <source>
        <dbReference type="Proteomes" id="UP000694865"/>
    </source>
</evidence>
<name>A0ABM0MM62_SACKO</name>
<evidence type="ECO:0000256" key="3">
    <source>
        <dbReference type="ARBA" id="ARBA00022989"/>
    </source>
</evidence>
<protein>
    <submittedName>
        <fullName evidence="8">Sphingomyelin phosphodiesterase 4-like</fullName>
    </submittedName>
</protein>
<dbReference type="Pfam" id="PF14724">
    <property type="entry name" value="mit_SMPDase"/>
    <property type="match status" value="2"/>
</dbReference>
<dbReference type="RefSeq" id="XP_006821103.1">
    <property type="nucleotide sequence ID" value="XM_006821040.1"/>
</dbReference>